<name>A0A645G5A7_9ZZZZ</name>
<organism evidence="1">
    <name type="scientific">bioreactor metagenome</name>
    <dbReference type="NCBI Taxonomy" id="1076179"/>
    <lineage>
        <taxon>unclassified sequences</taxon>
        <taxon>metagenomes</taxon>
        <taxon>ecological metagenomes</taxon>
    </lineage>
</organism>
<comment type="caution">
    <text evidence="1">The sequence shown here is derived from an EMBL/GenBank/DDBJ whole genome shotgun (WGS) entry which is preliminary data.</text>
</comment>
<gene>
    <name evidence="1" type="ORF">SDC9_168358</name>
</gene>
<dbReference type="AlphaFoldDB" id="A0A645G5A7"/>
<accession>A0A645G5A7</accession>
<sequence>MVPNIHEIVGVNISLMKIGTDTRTGGNGTISQHRCHIDSGMAGVKMIANLLFVVSQKTFTAITQMDLVFFSCISDEIKYRGKLFVGEL</sequence>
<proteinExistence type="predicted"/>
<evidence type="ECO:0000313" key="1">
    <source>
        <dbReference type="EMBL" id="MPN20979.1"/>
    </source>
</evidence>
<protein>
    <submittedName>
        <fullName evidence="1">Uncharacterized protein</fullName>
    </submittedName>
</protein>
<reference evidence="1" key="1">
    <citation type="submission" date="2019-08" db="EMBL/GenBank/DDBJ databases">
        <authorList>
            <person name="Kucharzyk K."/>
            <person name="Murdoch R.W."/>
            <person name="Higgins S."/>
            <person name="Loffler F."/>
        </authorList>
    </citation>
    <scope>NUCLEOTIDE SEQUENCE</scope>
</reference>
<dbReference type="EMBL" id="VSSQ01068840">
    <property type="protein sequence ID" value="MPN20979.1"/>
    <property type="molecule type" value="Genomic_DNA"/>
</dbReference>